<dbReference type="Proteomes" id="UP000478052">
    <property type="component" value="Unassembled WGS sequence"/>
</dbReference>
<dbReference type="EMBL" id="VUJU01013292">
    <property type="protein sequence ID" value="KAF0705256.1"/>
    <property type="molecule type" value="Genomic_DNA"/>
</dbReference>
<organism evidence="1 2">
    <name type="scientific">Aphis craccivora</name>
    <name type="common">Cowpea aphid</name>
    <dbReference type="NCBI Taxonomy" id="307492"/>
    <lineage>
        <taxon>Eukaryota</taxon>
        <taxon>Metazoa</taxon>
        <taxon>Ecdysozoa</taxon>
        <taxon>Arthropoda</taxon>
        <taxon>Hexapoda</taxon>
        <taxon>Insecta</taxon>
        <taxon>Pterygota</taxon>
        <taxon>Neoptera</taxon>
        <taxon>Paraneoptera</taxon>
        <taxon>Hemiptera</taxon>
        <taxon>Sternorrhyncha</taxon>
        <taxon>Aphidomorpha</taxon>
        <taxon>Aphidoidea</taxon>
        <taxon>Aphididae</taxon>
        <taxon>Aphidini</taxon>
        <taxon>Aphis</taxon>
        <taxon>Aphis</taxon>
    </lineage>
</organism>
<sequence>MTFPKKRKRNMDSTNLFCPQSMTRVDFNMPHFQYKTLWGCLICQTVVLNKTAAINHSNICKLPITKEEDISVEELQ</sequence>
<protein>
    <submittedName>
        <fullName evidence="1">C2H2-type domain-containing protein</fullName>
    </submittedName>
</protein>
<gene>
    <name evidence="1" type="ORF">FWK35_00036740</name>
</gene>
<dbReference type="AlphaFoldDB" id="A0A6G0VQ74"/>
<comment type="caution">
    <text evidence="1">The sequence shown here is derived from an EMBL/GenBank/DDBJ whole genome shotgun (WGS) entry which is preliminary data.</text>
</comment>
<accession>A0A6G0VQ74</accession>
<evidence type="ECO:0000313" key="2">
    <source>
        <dbReference type="Proteomes" id="UP000478052"/>
    </source>
</evidence>
<name>A0A6G0VQ74_APHCR</name>
<keyword evidence="2" id="KW-1185">Reference proteome</keyword>
<reference evidence="1 2" key="1">
    <citation type="submission" date="2019-08" db="EMBL/GenBank/DDBJ databases">
        <title>Whole genome of Aphis craccivora.</title>
        <authorList>
            <person name="Voronova N.V."/>
            <person name="Shulinski R.S."/>
            <person name="Bandarenka Y.V."/>
            <person name="Zhorov D.G."/>
            <person name="Warner D."/>
        </authorList>
    </citation>
    <scope>NUCLEOTIDE SEQUENCE [LARGE SCALE GENOMIC DNA]</scope>
    <source>
        <strain evidence="1">180601</strain>
        <tissue evidence="1">Whole Body</tissue>
    </source>
</reference>
<proteinExistence type="predicted"/>
<evidence type="ECO:0000313" key="1">
    <source>
        <dbReference type="EMBL" id="KAF0705256.1"/>
    </source>
</evidence>